<reference evidence="1" key="1">
    <citation type="submission" date="2018-01" db="EMBL/GenBank/DDBJ databases">
        <title>An insight into the sialome of Amazonian anophelines.</title>
        <authorList>
            <person name="Ribeiro J.M."/>
            <person name="Scarpassa V."/>
            <person name="Calvo E."/>
        </authorList>
    </citation>
    <scope>NUCLEOTIDE SEQUENCE</scope>
</reference>
<name>A0A2M4DHC2_ANODA</name>
<evidence type="ECO:0000313" key="1">
    <source>
        <dbReference type="EMBL" id="MBW76946.1"/>
    </source>
</evidence>
<sequence length="88" mass="9272">MIVPSGLGTVVAGSTLASVRSATANIDDTDLGRAAHRVNLEVKAPVQAGNVRRKSANQSANTANLAPWRCGKRESWPAVTLANLAHRR</sequence>
<accession>A0A2M4DHC2</accession>
<organism evidence="1">
    <name type="scientific">Anopheles darlingi</name>
    <name type="common">Mosquito</name>
    <dbReference type="NCBI Taxonomy" id="43151"/>
    <lineage>
        <taxon>Eukaryota</taxon>
        <taxon>Metazoa</taxon>
        <taxon>Ecdysozoa</taxon>
        <taxon>Arthropoda</taxon>
        <taxon>Hexapoda</taxon>
        <taxon>Insecta</taxon>
        <taxon>Pterygota</taxon>
        <taxon>Neoptera</taxon>
        <taxon>Endopterygota</taxon>
        <taxon>Diptera</taxon>
        <taxon>Nematocera</taxon>
        <taxon>Culicoidea</taxon>
        <taxon>Culicidae</taxon>
        <taxon>Anophelinae</taxon>
        <taxon>Anopheles</taxon>
    </lineage>
</organism>
<protein>
    <submittedName>
        <fullName evidence="1">Putative secreted protein</fullName>
    </submittedName>
</protein>
<dbReference type="AlphaFoldDB" id="A0A2M4DHC2"/>
<proteinExistence type="predicted"/>
<dbReference type="EMBL" id="GGFL01012768">
    <property type="protein sequence ID" value="MBW76946.1"/>
    <property type="molecule type" value="Transcribed_RNA"/>
</dbReference>